<proteinExistence type="predicted"/>
<protein>
    <submittedName>
        <fullName evidence="2">Uncharacterized protein</fullName>
    </submittedName>
</protein>
<comment type="caution">
    <text evidence="2">The sequence shown here is derived from an EMBL/GenBank/DDBJ whole genome shotgun (WGS) entry which is preliminary data.</text>
</comment>
<accession>A0A166JH28</accession>
<dbReference type="Proteomes" id="UP000076555">
    <property type="component" value="Unassembled WGS sequence"/>
</dbReference>
<organism evidence="2 3">
    <name type="scientific">Nodularia spumigena CENA596</name>
    <dbReference type="NCBI Taxonomy" id="1819295"/>
    <lineage>
        <taxon>Bacteria</taxon>
        <taxon>Bacillati</taxon>
        <taxon>Cyanobacteriota</taxon>
        <taxon>Cyanophyceae</taxon>
        <taxon>Nostocales</taxon>
        <taxon>Nodulariaceae</taxon>
        <taxon>Nodularia</taxon>
    </lineage>
</organism>
<reference evidence="2 3" key="1">
    <citation type="submission" date="2016-04" db="EMBL/GenBank/DDBJ databases">
        <title>Draft Genome Assembly of the Bloom-forming Cyanobacterium Nodularia spumigena Strain CENA596 in Shrimp Production Ponds.</title>
        <authorList>
            <person name="Popin R.V."/>
            <person name="Rigonato J."/>
            <person name="Abreu V.A."/>
            <person name="Andreote A.P."/>
            <person name="Silveira S.B."/>
            <person name="Odebrecht C."/>
            <person name="Fiore M.F."/>
        </authorList>
    </citation>
    <scope>NUCLEOTIDE SEQUENCE [LARGE SCALE GENOMIC DNA]</scope>
    <source>
        <strain evidence="2 3">CENA596</strain>
    </source>
</reference>
<sequence>MINLNIILPHFLLFTANLKKIFSGCFFGVAETKYEFKCRDVPWNVSTGVLTSSQIVFILQISNAVFFNLGLKRNEPQRRRGNRVMRVGGFFLQVLN</sequence>
<evidence type="ECO:0000313" key="3">
    <source>
        <dbReference type="Proteomes" id="UP000076555"/>
    </source>
</evidence>
<name>A0A166JH28_NODSP</name>
<keyword evidence="1" id="KW-0472">Membrane</keyword>
<keyword evidence="1" id="KW-1133">Transmembrane helix</keyword>
<dbReference type="EMBL" id="LWAJ01000140">
    <property type="protein sequence ID" value="KZL49706.1"/>
    <property type="molecule type" value="Genomic_DNA"/>
</dbReference>
<evidence type="ECO:0000256" key="1">
    <source>
        <dbReference type="SAM" id="Phobius"/>
    </source>
</evidence>
<gene>
    <name evidence="2" type="ORF">A2T98_11460</name>
</gene>
<keyword evidence="1" id="KW-0812">Transmembrane</keyword>
<dbReference type="AlphaFoldDB" id="A0A166JH28"/>
<evidence type="ECO:0000313" key="2">
    <source>
        <dbReference type="EMBL" id="KZL49706.1"/>
    </source>
</evidence>
<feature type="transmembrane region" description="Helical" evidence="1">
    <location>
        <begin position="49"/>
        <end position="71"/>
    </location>
</feature>